<gene>
    <name evidence="3" type="ORF">LCGC14_2959190</name>
</gene>
<evidence type="ECO:0000313" key="3">
    <source>
        <dbReference type="EMBL" id="KKK66925.1"/>
    </source>
</evidence>
<dbReference type="GO" id="GO:0017004">
    <property type="term" value="P:cytochrome complex assembly"/>
    <property type="evidence" value="ECO:0007669"/>
    <property type="project" value="InterPro"/>
</dbReference>
<protein>
    <recommendedName>
        <fullName evidence="4">Cytochrome c-type biogenesis protein CcmE</fullName>
    </recommendedName>
</protein>
<reference evidence="3" key="1">
    <citation type="journal article" date="2015" name="Nature">
        <title>Complex archaea that bridge the gap between prokaryotes and eukaryotes.</title>
        <authorList>
            <person name="Spang A."/>
            <person name="Saw J.H."/>
            <person name="Jorgensen S.L."/>
            <person name="Zaremba-Niedzwiedzka K."/>
            <person name="Martijn J."/>
            <person name="Lind A.E."/>
            <person name="van Eijk R."/>
            <person name="Schleper C."/>
            <person name="Guy L."/>
            <person name="Ettema T.J."/>
        </authorList>
    </citation>
    <scope>NUCLEOTIDE SEQUENCE</scope>
</reference>
<proteinExistence type="predicted"/>
<dbReference type="AlphaFoldDB" id="A0A0F8Y077"/>
<dbReference type="GO" id="GO:0005886">
    <property type="term" value="C:plasma membrane"/>
    <property type="evidence" value="ECO:0007669"/>
    <property type="project" value="InterPro"/>
</dbReference>
<dbReference type="InterPro" id="IPR036127">
    <property type="entry name" value="CcmE-like_sf"/>
</dbReference>
<feature type="non-terminal residue" evidence="3">
    <location>
        <position position="1"/>
    </location>
</feature>
<organism evidence="3">
    <name type="scientific">marine sediment metagenome</name>
    <dbReference type="NCBI Taxonomy" id="412755"/>
    <lineage>
        <taxon>unclassified sequences</taxon>
        <taxon>metagenomes</taxon>
        <taxon>ecological metagenomes</taxon>
    </lineage>
</organism>
<dbReference type="EMBL" id="LAZR01059848">
    <property type="protein sequence ID" value="KKK66925.1"/>
    <property type="molecule type" value="Genomic_DNA"/>
</dbReference>
<evidence type="ECO:0000256" key="2">
    <source>
        <dbReference type="ARBA" id="ARBA00023136"/>
    </source>
</evidence>
<dbReference type="SUPFAM" id="SSF82093">
    <property type="entry name" value="Heme chaperone CcmE"/>
    <property type="match status" value="1"/>
</dbReference>
<comment type="subcellular location">
    <subcellularLocation>
        <location evidence="1">Membrane</location>
    </subcellularLocation>
</comment>
<sequence length="45" mass="4667">FKEQADVVVEGSLSPAGTFRADTLLVKCPSKYEAKPEVQAGEGGG</sequence>
<keyword evidence="2" id="KW-0472">Membrane</keyword>
<dbReference type="Pfam" id="PF03100">
    <property type="entry name" value="CcmE"/>
    <property type="match status" value="1"/>
</dbReference>
<dbReference type="GO" id="GO:0020037">
    <property type="term" value="F:heme binding"/>
    <property type="evidence" value="ECO:0007669"/>
    <property type="project" value="InterPro"/>
</dbReference>
<name>A0A0F8Y077_9ZZZZ</name>
<dbReference type="GO" id="GO:0017003">
    <property type="term" value="P:protein-heme linkage"/>
    <property type="evidence" value="ECO:0007669"/>
    <property type="project" value="InterPro"/>
</dbReference>
<evidence type="ECO:0008006" key="4">
    <source>
        <dbReference type="Google" id="ProtNLM"/>
    </source>
</evidence>
<dbReference type="InterPro" id="IPR004329">
    <property type="entry name" value="CcmE"/>
</dbReference>
<comment type="caution">
    <text evidence="3">The sequence shown here is derived from an EMBL/GenBank/DDBJ whole genome shotgun (WGS) entry which is preliminary data.</text>
</comment>
<accession>A0A0F8Y077</accession>
<dbReference type="Gene3D" id="2.40.50.140">
    <property type="entry name" value="Nucleic acid-binding proteins"/>
    <property type="match status" value="1"/>
</dbReference>
<dbReference type="InterPro" id="IPR012340">
    <property type="entry name" value="NA-bd_OB-fold"/>
</dbReference>
<evidence type="ECO:0000256" key="1">
    <source>
        <dbReference type="ARBA" id="ARBA00004370"/>
    </source>
</evidence>